<dbReference type="RefSeq" id="WP_011720072.1">
    <property type="nucleotide sequence ID" value="NC_008578.1"/>
</dbReference>
<dbReference type="GO" id="GO:0051301">
    <property type="term" value="P:cell division"/>
    <property type="evidence" value="ECO:0007669"/>
    <property type="project" value="UniProtKB-KW"/>
</dbReference>
<keyword evidence="6" id="KW-1185">Reference proteome</keyword>
<keyword evidence="1" id="KW-0963">Cytoplasm</keyword>
<dbReference type="Pfam" id="PF04079">
    <property type="entry name" value="SMC_ScpB"/>
    <property type="match status" value="1"/>
</dbReference>
<reference evidence="5 6" key="1">
    <citation type="journal article" date="2009" name="Genome Res.">
        <title>Complete genome of the cellulolytic thermophile Acidothermus cellulolyticus 11B provides insights into its ecophysiological and evolutionary adaptations.</title>
        <authorList>
            <person name="Barabote R.D."/>
            <person name="Xie G."/>
            <person name="Leu D.H."/>
            <person name="Normand P."/>
            <person name="Necsulea A."/>
            <person name="Daubin V."/>
            <person name="Medigue C."/>
            <person name="Adney W.S."/>
            <person name="Xu X.C."/>
            <person name="Lapidus A."/>
            <person name="Parales R.E."/>
            <person name="Detter C."/>
            <person name="Pujic P."/>
            <person name="Bruce D."/>
            <person name="Lavire C."/>
            <person name="Challacombe J.F."/>
            <person name="Brettin T.S."/>
            <person name="Berry A.M."/>
        </authorList>
    </citation>
    <scope>NUCLEOTIDE SEQUENCE [LARGE SCALE GENOMIC DNA]</scope>
    <source>
        <strain evidence="6">ATCC 43068 / DSM 8971 / 11B</strain>
    </source>
</reference>
<dbReference type="EMBL" id="CP000481">
    <property type="protein sequence ID" value="ABK53009.1"/>
    <property type="molecule type" value="Genomic_DNA"/>
</dbReference>
<dbReference type="STRING" id="351607.Acel_1237"/>
<organism evidence="5 6">
    <name type="scientific">Acidothermus cellulolyticus (strain ATCC 43068 / DSM 8971 / 11B)</name>
    <dbReference type="NCBI Taxonomy" id="351607"/>
    <lineage>
        <taxon>Bacteria</taxon>
        <taxon>Bacillati</taxon>
        <taxon>Actinomycetota</taxon>
        <taxon>Actinomycetes</taxon>
        <taxon>Acidothermales</taxon>
        <taxon>Acidothermaceae</taxon>
        <taxon>Acidothermus</taxon>
    </lineage>
</organism>
<dbReference type="KEGG" id="ace:Acel_1237"/>
<dbReference type="InterPro" id="IPR036388">
    <property type="entry name" value="WH-like_DNA-bd_sf"/>
</dbReference>
<keyword evidence="4" id="KW-0131">Cell cycle</keyword>
<dbReference type="eggNOG" id="COG1386">
    <property type="taxonomic scope" value="Bacteria"/>
</dbReference>
<dbReference type="FunCoup" id="A0LU99">
    <property type="interactions" value="55"/>
</dbReference>
<evidence type="ECO:0000256" key="4">
    <source>
        <dbReference type="ARBA" id="ARBA00023306"/>
    </source>
</evidence>
<dbReference type="InParanoid" id="A0LU99"/>
<keyword evidence="3" id="KW-0159">Chromosome partition</keyword>
<dbReference type="SUPFAM" id="SSF46785">
    <property type="entry name" value="Winged helix' DNA-binding domain"/>
    <property type="match status" value="2"/>
</dbReference>
<sequence length="205" mass="21651">MNGGAAGDPEPALIEPGDVSTGDVMGAVEAMLFVADEPVTVTAMAAVLGVPEPQVAEAVARLAASLADAGRGIELRQVAGGWRLYTRPAYAEVVQRFLREGQQARLTQAALETLAVIAYRQPISRSRVSAVRGVNVDGVIRTLLSRGLIEEAGTEDGTGATLYRTTRYFLEKLGINDLSELPPLADHLPEGTSIEALEEQLAGNE</sequence>
<dbReference type="GO" id="GO:0051304">
    <property type="term" value="P:chromosome separation"/>
    <property type="evidence" value="ECO:0007669"/>
    <property type="project" value="InterPro"/>
</dbReference>
<dbReference type="PANTHER" id="PTHR34298">
    <property type="entry name" value="SEGREGATION AND CONDENSATION PROTEIN B"/>
    <property type="match status" value="1"/>
</dbReference>
<keyword evidence="2" id="KW-0132">Cell division</keyword>
<evidence type="ECO:0000313" key="6">
    <source>
        <dbReference type="Proteomes" id="UP000008221"/>
    </source>
</evidence>
<dbReference type="Proteomes" id="UP000008221">
    <property type="component" value="Chromosome"/>
</dbReference>
<name>A0LU99_ACIC1</name>
<dbReference type="AlphaFoldDB" id="A0LU99"/>
<evidence type="ECO:0000313" key="5">
    <source>
        <dbReference type="EMBL" id="ABK53009.1"/>
    </source>
</evidence>
<dbReference type="NCBIfam" id="TIGR00281">
    <property type="entry name" value="SMC-Scp complex subunit ScpB"/>
    <property type="match status" value="1"/>
</dbReference>
<accession>A0LU99</accession>
<gene>
    <name evidence="5" type="ordered locus">Acel_1237</name>
</gene>
<dbReference type="InterPro" id="IPR036390">
    <property type="entry name" value="WH_DNA-bd_sf"/>
</dbReference>
<dbReference type="PIRSF" id="PIRSF019345">
    <property type="entry name" value="ScpB"/>
    <property type="match status" value="1"/>
</dbReference>
<dbReference type="InterPro" id="IPR005234">
    <property type="entry name" value="ScpB_csome_segregation"/>
</dbReference>
<evidence type="ECO:0000256" key="1">
    <source>
        <dbReference type="ARBA" id="ARBA00022490"/>
    </source>
</evidence>
<proteinExistence type="predicted"/>
<evidence type="ECO:0000256" key="3">
    <source>
        <dbReference type="ARBA" id="ARBA00022829"/>
    </source>
</evidence>
<protein>
    <submittedName>
        <fullName evidence="5">Condensin subunit ScpB</fullName>
    </submittedName>
</protein>
<dbReference type="Gene3D" id="1.10.10.10">
    <property type="entry name" value="Winged helix-like DNA-binding domain superfamily/Winged helix DNA-binding domain"/>
    <property type="match status" value="2"/>
</dbReference>
<dbReference type="HOGENOM" id="CLU_045647_5_1_11"/>
<dbReference type="PANTHER" id="PTHR34298:SF2">
    <property type="entry name" value="SEGREGATION AND CONDENSATION PROTEIN B"/>
    <property type="match status" value="1"/>
</dbReference>
<evidence type="ECO:0000256" key="2">
    <source>
        <dbReference type="ARBA" id="ARBA00022618"/>
    </source>
</evidence>